<dbReference type="InterPro" id="IPR004360">
    <property type="entry name" value="Glyas_Fos-R_dOase_dom"/>
</dbReference>
<organism evidence="3 4">
    <name type="scientific">Romeriopsis navalis LEGE 11480</name>
    <dbReference type="NCBI Taxonomy" id="2777977"/>
    <lineage>
        <taxon>Bacteria</taxon>
        <taxon>Bacillati</taxon>
        <taxon>Cyanobacteriota</taxon>
        <taxon>Cyanophyceae</taxon>
        <taxon>Leptolyngbyales</taxon>
        <taxon>Leptolyngbyaceae</taxon>
        <taxon>Romeriopsis</taxon>
        <taxon>Romeriopsis navalis</taxon>
    </lineage>
</organism>
<dbReference type="Pfam" id="PF00903">
    <property type="entry name" value="Glyoxalase"/>
    <property type="match status" value="1"/>
</dbReference>
<gene>
    <name evidence="3" type="ORF">IQ266_22245</name>
</gene>
<keyword evidence="4" id="KW-1185">Reference proteome</keyword>
<dbReference type="Gene3D" id="3.10.180.10">
    <property type="entry name" value="2,3-Dihydroxybiphenyl 1,2-Dioxygenase, domain 1"/>
    <property type="match status" value="1"/>
</dbReference>
<evidence type="ECO:0000259" key="2">
    <source>
        <dbReference type="Pfam" id="PF00903"/>
    </source>
</evidence>
<feature type="region of interest" description="Disordered" evidence="1">
    <location>
        <begin position="1"/>
        <end position="20"/>
    </location>
</feature>
<name>A0A928Z5Y1_9CYAN</name>
<reference evidence="3" key="1">
    <citation type="submission" date="2020-10" db="EMBL/GenBank/DDBJ databases">
        <authorList>
            <person name="Castelo-Branco R."/>
            <person name="Eusebio N."/>
            <person name="Adriana R."/>
            <person name="Vieira A."/>
            <person name="Brugerolle De Fraissinette N."/>
            <person name="Rezende De Castro R."/>
            <person name="Schneider M.P."/>
            <person name="Vasconcelos V."/>
            <person name="Leao P.N."/>
        </authorList>
    </citation>
    <scope>NUCLEOTIDE SEQUENCE</scope>
    <source>
        <strain evidence="3">LEGE 11480</strain>
    </source>
</reference>
<feature type="compositionally biased region" description="Polar residues" evidence="1">
    <location>
        <begin position="1"/>
        <end position="12"/>
    </location>
</feature>
<dbReference type="SUPFAM" id="SSF54593">
    <property type="entry name" value="Glyoxalase/Bleomycin resistance protein/Dihydroxybiphenyl dioxygenase"/>
    <property type="match status" value="1"/>
</dbReference>
<accession>A0A928Z5Y1</accession>
<feature type="domain" description="Glyoxalase/fosfomycin resistance/dioxygenase" evidence="2">
    <location>
        <begin position="28"/>
        <end position="156"/>
    </location>
</feature>
<protein>
    <submittedName>
        <fullName evidence="3">VOC family protein</fullName>
    </submittedName>
</protein>
<dbReference type="InterPro" id="IPR029068">
    <property type="entry name" value="Glyas_Bleomycin-R_OHBP_Dase"/>
</dbReference>
<proteinExistence type="predicted"/>
<evidence type="ECO:0000313" key="3">
    <source>
        <dbReference type="EMBL" id="MBE9032462.1"/>
    </source>
</evidence>
<comment type="caution">
    <text evidence="3">The sequence shown here is derived from an EMBL/GenBank/DDBJ whole genome shotgun (WGS) entry which is preliminary data.</text>
</comment>
<dbReference type="RefSeq" id="WP_264327279.1">
    <property type="nucleotide sequence ID" value="NZ_JADEXQ010000106.1"/>
</dbReference>
<evidence type="ECO:0000256" key="1">
    <source>
        <dbReference type="SAM" id="MobiDB-lite"/>
    </source>
</evidence>
<dbReference type="AlphaFoldDB" id="A0A928Z5Y1"/>
<evidence type="ECO:0000313" key="4">
    <source>
        <dbReference type="Proteomes" id="UP000625316"/>
    </source>
</evidence>
<dbReference type="Proteomes" id="UP000625316">
    <property type="component" value="Unassembled WGS sequence"/>
</dbReference>
<sequence length="170" mass="18730">MQQNQASNQSPGSKKPPPVGLHLKRPCMLVADLERAFTLYRDVLGFQVDYLSEEAGPDSYLYKVFQIPAVARLKFASLSTDNEARALALAEVKGIELPPRSLPHSIGLVIQVEAITPVLEQVVAMGLSIVEPNHFTAPPNLEFTEQGIYDFDGQLIVLYETRVVEPLPST</sequence>
<dbReference type="EMBL" id="JADEXQ010000106">
    <property type="protein sequence ID" value="MBE9032462.1"/>
    <property type="molecule type" value="Genomic_DNA"/>
</dbReference>